<evidence type="ECO:0000256" key="2">
    <source>
        <dbReference type="ARBA" id="ARBA00023002"/>
    </source>
</evidence>
<dbReference type="EMBL" id="WAAF01008358">
    <property type="protein sequence ID" value="NXX43259.1"/>
    <property type="molecule type" value="Genomic_DNA"/>
</dbReference>
<comment type="caution">
    <text evidence="5">The sequence shown here is derived from an EMBL/GenBank/DDBJ whole genome shotgun (WGS) entry which is preliminary data.</text>
</comment>
<feature type="non-terminal residue" evidence="5">
    <location>
        <position position="1"/>
    </location>
</feature>
<evidence type="ECO:0000313" key="6">
    <source>
        <dbReference type="Proteomes" id="UP000627253"/>
    </source>
</evidence>
<feature type="signal peptide" evidence="4">
    <location>
        <begin position="1"/>
        <end position="20"/>
    </location>
</feature>
<dbReference type="Pfam" id="PF00106">
    <property type="entry name" value="adh_short"/>
    <property type="match status" value="1"/>
</dbReference>
<evidence type="ECO:0000256" key="4">
    <source>
        <dbReference type="SAM" id="SignalP"/>
    </source>
</evidence>
<dbReference type="InterPro" id="IPR036291">
    <property type="entry name" value="NAD(P)-bd_dom_sf"/>
</dbReference>
<dbReference type="Gene3D" id="3.40.50.720">
    <property type="entry name" value="NAD(P)-binding Rossmann-like Domain"/>
    <property type="match status" value="1"/>
</dbReference>
<gene>
    <name evidence="5" type="primary">Rdh16_1</name>
    <name evidence="5" type="ORF">TRILEU_R06234</name>
</gene>
<keyword evidence="2" id="KW-0560">Oxidoreductase</keyword>
<proteinExistence type="inferred from homology"/>
<keyword evidence="6" id="KW-1185">Reference proteome</keyword>
<dbReference type="GO" id="GO:0008202">
    <property type="term" value="P:steroid metabolic process"/>
    <property type="evidence" value="ECO:0007669"/>
    <property type="project" value="TreeGrafter"/>
</dbReference>
<evidence type="ECO:0000313" key="5">
    <source>
        <dbReference type="EMBL" id="NXX43259.1"/>
    </source>
</evidence>
<dbReference type="Proteomes" id="UP000627253">
    <property type="component" value="Unassembled WGS sequence"/>
</dbReference>
<dbReference type="InterPro" id="IPR002347">
    <property type="entry name" value="SDR_fam"/>
</dbReference>
<feature type="non-terminal residue" evidence="5">
    <location>
        <position position="318"/>
    </location>
</feature>
<dbReference type="FunFam" id="3.40.50.720:FF:000074">
    <property type="entry name" value="Retinol dehydrogenase type 1"/>
    <property type="match status" value="1"/>
</dbReference>
<organism evidence="5 6">
    <name type="scientific">Tricholaema leucomelas</name>
    <name type="common">pied barbet</name>
    <dbReference type="NCBI Taxonomy" id="240729"/>
    <lineage>
        <taxon>Eukaryota</taxon>
        <taxon>Metazoa</taxon>
        <taxon>Chordata</taxon>
        <taxon>Craniata</taxon>
        <taxon>Vertebrata</taxon>
        <taxon>Euteleostomi</taxon>
        <taxon>Archelosauria</taxon>
        <taxon>Archosauria</taxon>
        <taxon>Dinosauria</taxon>
        <taxon>Saurischia</taxon>
        <taxon>Theropoda</taxon>
        <taxon>Coelurosauria</taxon>
        <taxon>Aves</taxon>
        <taxon>Neognathae</taxon>
        <taxon>Neoaves</taxon>
        <taxon>Telluraves</taxon>
        <taxon>Coraciimorphae</taxon>
        <taxon>Piciformes</taxon>
        <taxon>Lybiidae</taxon>
        <taxon>Tricholaema lacrymosa</taxon>
    </lineage>
</organism>
<dbReference type="InterPro" id="IPR020904">
    <property type="entry name" value="Sc_DH/Rdtase_CS"/>
</dbReference>
<sequence length="318" mass="35135">MWLWLLAGLAGLYLLRRWHRERQTVPRLSDKFVLITGCDSGFGNLLARQLDARGLPVLAACLSEAGAARLRADASSRLQTVLLDVTSSQSIAAAAAWVRERVGSQGLWGLVNNAGVAVPSGPNEWLTKEDFAKVLDVNLLGLIEVTLSLLPLLRQARGRVVNVASVMGRVSMFGGGYCISKYGVEAFSDSLRLEMRYFGVKVSIIKPGYFTTAMASFDTHSKCFLSCWERLPQETKAAYGDNYMEGLLSGFNTLQISFSPTLRLVTDCMEHALTSCHPRARYSAGWDAKLIYIPFSYLPSAFTDLIFSWFYPKPPLKA</sequence>
<dbReference type="GO" id="GO:0016491">
    <property type="term" value="F:oxidoreductase activity"/>
    <property type="evidence" value="ECO:0007669"/>
    <property type="project" value="UniProtKB-KW"/>
</dbReference>
<dbReference type="OrthoDB" id="5296at2759"/>
<protein>
    <submittedName>
        <fullName evidence="5">RDH16 dehydrogenase</fullName>
    </submittedName>
</protein>
<feature type="chain" id="PRO_5033051922" evidence="4">
    <location>
        <begin position="21"/>
        <end position="318"/>
    </location>
</feature>
<comment type="similarity">
    <text evidence="1 3">Belongs to the short-chain dehydrogenases/reductases (SDR) family.</text>
</comment>
<reference evidence="5" key="1">
    <citation type="submission" date="2020-02" db="EMBL/GenBank/DDBJ databases">
        <title>Bird 10,000 Genomes (B10K) Project - Family phase.</title>
        <authorList>
            <person name="Zhang G."/>
        </authorList>
    </citation>
    <scope>NUCLEOTIDE SEQUENCE</scope>
    <source>
        <strain evidence="5">B10K-DU-002-37</strain>
        <tissue evidence="5">Muscle</tissue>
    </source>
</reference>
<keyword evidence="4" id="KW-0732">Signal</keyword>
<dbReference type="PANTHER" id="PTHR43313:SF11">
    <property type="entry name" value="RETINOL DEHYDROGENASE 16"/>
    <property type="match status" value="1"/>
</dbReference>
<dbReference type="SUPFAM" id="SSF51735">
    <property type="entry name" value="NAD(P)-binding Rossmann-fold domains"/>
    <property type="match status" value="1"/>
</dbReference>
<evidence type="ECO:0000256" key="3">
    <source>
        <dbReference type="RuleBase" id="RU000363"/>
    </source>
</evidence>
<dbReference type="PRINTS" id="PR00081">
    <property type="entry name" value="GDHRDH"/>
</dbReference>
<name>A0A852J4B4_9PICI</name>
<evidence type="ECO:0000256" key="1">
    <source>
        <dbReference type="ARBA" id="ARBA00006484"/>
    </source>
</evidence>
<dbReference type="AlphaFoldDB" id="A0A852J4B4"/>
<accession>A0A852J4B4</accession>
<dbReference type="PRINTS" id="PR00080">
    <property type="entry name" value="SDRFAMILY"/>
</dbReference>
<dbReference type="PANTHER" id="PTHR43313">
    <property type="entry name" value="SHORT-CHAIN DEHYDROGENASE/REDUCTASE FAMILY 9C"/>
    <property type="match status" value="1"/>
</dbReference>
<dbReference type="PROSITE" id="PS00061">
    <property type="entry name" value="ADH_SHORT"/>
    <property type="match status" value="1"/>
</dbReference>